<proteinExistence type="predicted"/>
<evidence type="ECO:0000313" key="2">
    <source>
        <dbReference type="Proteomes" id="UP000318834"/>
    </source>
</evidence>
<dbReference type="InterPro" id="IPR004927">
    <property type="entry name" value="MerB"/>
</dbReference>
<protein>
    <submittedName>
        <fullName evidence="1">Uncharacterized protein</fullName>
    </submittedName>
</protein>
<reference evidence="1 2" key="1">
    <citation type="journal article" date="2019" name="Nat. Microbiol.">
        <title>Mediterranean grassland soil C-N compound turnover is dependent on rainfall and depth, and is mediated by genomically divergent microorganisms.</title>
        <authorList>
            <person name="Diamond S."/>
            <person name="Andeer P.F."/>
            <person name="Li Z."/>
            <person name="Crits-Christoph A."/>
            <person name="Burstein D."/>
            <person name="Anantharaman K."/>
            <person name="Lane K.R."/>
            <person name="Thomas B.C."/>
            <person name="Pan C."/>
            <person name="Northen T.R."/>
            <person name="Banfield J.F."/>
        </authorList>
    </citation>
    <scope>NUCLEOTIDE SEQUENCE [LARGE SCALE GENOMIC DNA]</scope>
    <source>
        <strain evidence="1">NP_8</strain>
    </source>
</reference>
<dbReference type="AlphaFoldDB" id="A0A537IGG4"/>
<name>A0A537IGG4_9BACT</name>
<dbReference type="Gene3D" id="3.30.450.410">
    <property type="match status" value="1"/>
</dbReference>
<gene>
    <name evidence="1" type="ORF">E6H05_13980</name>
</gene>
<evidence type="ECO:0000313" key="1">
    <source>
        <dbReference type="EMBL" id="TMI70217.1"/>
    </source>
</evidence>
<organism evidence="1 2">
    <name type="scientific">Candidatus Segetimicrobium genomatis</name>
    <dbReference type="NCBI Taxonomy" id="2569760"/>
    <lineage>
        <taxon>Bacteria</taxon>
        <taxon>Bacillati</taxon>
        <taxon>Candidatus Sysuimicrobiota</taxon>
        <taxon>Candidatus Sysuimicrobiia</taxon>
        <taxon>Candidatus Sysuimicrobiales</taxon>
        <taxon>Candidatus Segetimicrobiaceae</taxon>
        <taxon>Candidatus Segetimicrobium</taxon>
    </lineage>
</organism>
<sequence>MARDGAPSAVGARDPVNPRGRPFSAVATPFVVTRRNRRWYFANCAWDAVAFHAMLNEEVRIGTQCHHCAEPIAITLANGRAMSTLGSRFVHLSLPASQWWTTS</sequence>
<dbReference type="GO" id="GO:0018836">
    <property type="term" value="F:alkylmercury lyase activity"/>
    <property type="evidence" value="ECO:0007669"/>
    <property type="project" value="InterPro"/>
</dbReference>
<dbReference type="Proteomes" id="UP000318834">
    <property type="component" value="Unassembled WGS sequence"/>
</dbReference>
<accession>A0A537IGG4</accession>
<dbReference type="InterPro" id="IPR053717">
    <property type="entry name" value="MerB_lyase_sf"/>
</dbReference>
<dbReference type="EMBL" id="VBAP01000159">
    <property type="protein sequence ID" value="TMI70217.1"/>
    <property type="molecule type" value="Genomic_DNA"/>
</dbReference>
<comment type="caution">
    <text evidence="1">The sequence shown here is derived from an EMBL/GenBank/DDBJ whole genome shotgun (WGS) entry which is preliminary data.</text>
</comment>
<dbReference type="SUPFAM" id="SSF160387">
    <property type="entry name" value="NosL/MerB-like"/>
    <property type="match status" value="1"/>
</dbReference>
<dbReference type="Pfam" id="PF03243">
    <property type="entry name" value="MerB"/>
    <property type="match status" value="1"/>
</dbReference>